<feature type="compositionally biased region" description="Acidic residues" evidence="1">
    <location>
        <begin position="43"/>
        <end position="67"/>
    </location>
</feature>
<protein>
    <submittedName>
        <fullName evidence="3">Uncharacterized protein</fullName>
    </submittedName>
</protein>
<evidence type="ECO:0000313" key="3">
    <source>
        <dbReference type="EMBL" id="OGY84062.1"/>
    </source>
</evidence>
<organism evidence="3 4">
    <name type="scientific">Candidatus Kerfeldbacteria bacterium RIFCSPHIGHO2_12_FULL_48_17</name>
    <dbReference type="NCBI Taxonomy" id="1798542"/>
    <lineage>
        <taxon>Bacteria</taxon>
        <taxon>Candidatus Kerfeldiibacteriota</taxon>
    </lineage>
</organism>
<comment type="caution">
    <text evidence="3">The sequence shown here is derived from an EMBL/GenBank/DDBJ whole genome shotgun (WGS) entry which is preliminary data.</text>
</comment>
<name>A0A1G2B4G1_9BACT</name>
<accession>A0A1G2B4G1</accession>
<evidence type="ECO:0000256" key="2">
    <source>
        <dbReference type="SAM" id="Phobius"/>
    </source>
</evidence>
<keyword evidence="2" id="KW-1133">Transmembrane helix</keyword>
<proteinExistence type="predicted"/>
<evidence type="ECO:0000256" key="1">
    <source>
        <dbReference type="SAM" id="MobiDB-lite"/>
    </source>
</evidence>
<feature type="transmembrane region" description="Helical" evidence="2">
    <location>
        <begin position="6"/>
        <end position="26"/>
    </location>
</feature>
<dbReference type="AlphaFoldDB" id="A0A1G2B4G1"/>
<feature type="region of interest" description="Disordered" evidence="1">
    <location>
        <begin position="36"/>
        <end position="105"/>
    </location>
</feature>
<dbReference type="EMBL" id="MHKD01000018">
    <property type="protein sequence ID" value="OGY84062.1"/>
    <property type="molecule type" value="Genomic_DNA"/>
</dbReference>
<dbReference type="Proteomes" id="UP000176952">
    <property type="component" value="Unassembled WGS sequence"/>
</dbReference>
<keyword evidence="2" id="KW-0472">Membrane</keyword>
<sequence length="241" mass="26386">MSVLLYATLVVLVIMLIGLIVMIVQVQSLKKEIKKQEASQTVEAEDDAEDADSVEVDDAEEADEDDVTTTTNTNKNTNTAATNVNTSAATSTNTAATTNANTASTNNTTTAVDWETFNVSEYSIEYPSTWELDDFVNAEDSLYFGANPKGYVVPANTGSTVSVIVSVESTLEDKQKSLKDLGYSENIITFAGKESYEYTLVKGEKNKRTILVVDGRIFQLQTTDSDLQYVDEIFSSFKILK</sequence>
<evidence type="ECO:0000313" key="4">
    <source>
        <dbReference type="Proteomes" id="UP000176952"/>
    </source>
</evidence>
<reference evidence="3 4" key="1">
    <citation type="journal article" date="2016" name="Nat. Commun.">
        <title>Thousands of microbial genomes shed light on interconnected biogeochemical processes in an aquifer system.</title>
        <authorList>
            <person name="Anantharaman K."/>
            <person name="Brown C.T."/>
            <person name="Hug L.A."/>
            <person name="Sharon I."/>
            <person name="Castelle C.J."/>
            <person name="Probst A.J."/>
            <person name="Thomas B.C."/>
            <person name="Singh A."/>
            <person name="Wilkins M.J."/>
            <person name="Karaoz U."/>
            <person name="Brodie E.L."/>
            <person name="Williams K.H."/>
            <person name="Hubbard S.S."/>
            <person name="Banfield J.F."/>
        </authorList>
    </citation>
    <scope>NUCLEOTIDE SEQUENCE [LARGE SCALE GENOMIC DNA]</scope>
</reference>
<feature type="compositionally biased region" description="Low complexity" evidence="1">
    <location>
        <begin position="68"/>
        <end position="105"/>
    </location>
</feature>
<gene>
    <name evidence="3" type="ORF">A3F54_00740</name>
</gene>
<keyword evidence="2" id="KW-0812">Transmembrane</keyword>